<evidence type="ECO:0000259" key="2">
    <source>
        <dbReference type="Pfam" id="PF03478"/>
    </source>
</evidence>
<organism evidence="3">
    <name type="scientific">Ananas comosus var. bracteatus</name>
    <name type="common">red pineapple</name>
    <dbReference type="NCBI Taxonomy" id="296719"/>
    <lineage>
        <taxon>Eukaryota</taxon>
        <taxon>Viridiplantae</taxon>
        <taxon>Streptophyta</taxon>
        <taxon>Embryophyta</taxon>
        <taxon>Tracheophyta</taxon>
        <taxon>Spermatophyta</taxon>
        <taxon>Magnoliopsida</taxon>
        <taxon>Liliopsida</taxon>
        <taxon>Poales</taxon>
        <taxon>Bromeliaceae</taxon>
        <taxon>Bromelioideae</taxon>
        <taxon>Ananas</taxon>
    </lineage>
</organism>
<feature type="compositionally biased region" description="Pro residues" evidence="1">
    <location>
        <begin position="222"/>
        <end position="233"/>
    </location>
</feature>
<feature type="domain" description="KIB1-4 beta-propeller" evidence="2">
    <location>
        <begin position="331"/>
        <end position="485"/>
    </location>
</feature>
<dbReference type="InterPro" id="IPR005174">
    <property type="entry name" value="KIB1-4_b-propeller"/>
</dbReference>
<name>A0A6V7PID6_ANACO</name>
<dbReference type="Pfam" id="PF03478">
    <property type="entry name" value="Beta-prop_KIB1-4"/>
    <property type="match status" value="1"/>
</dbReference>
<dbReference type="PANTHER" id="PTHR44259:SF114">
    <property type="entry name" value="OS06G0707300 PROTEIN"/>
    <property type="match status" value="1"/>
</dbReference>
<dbReference type="PANTHER" id="PTHR44259">
    <property type="entry name" value="OS07G0183000 PROTEIN-RELATED"/>
    <property type="match status" value="1"/>
</dbReference>
<proteinExistence type="predicted"/>
<reference evidence="3" key="1">
    <citation type="submission" date="2020-07" db="EMBL/GenBank/DDBJ databases">
        <authorList>
            <person name="Lin J."/>
        </authorList>
    </citation>
    <scope>NUCLEOTIDE SEQUENCE</scope>
</reference>
<protein>
    <recommendedName>
        <fullName evidence="2">KIB1-4 beta-propeller domain-containing protein</fullName>
    </recommendedName>
</protein>
<sequence length="533" mass="57675">MSPTRLSWSETSSTPEDFVASSPSALGTSPSWSSLSPTAAPNADAIVTEMPDLPGLHGLVPGADAQGRRLDARHTARALGCDRHGIRHFRVFLIEDGGQEALVTVKEAVNMAEYAVFVGPGSSVCVDTAFFPEYKANRVYFIHTTTTRQRQGGVWSARRSAGTTCSCGGWTRPRDLRRHLHHPPHRVLELESRAPATVPGPHRLPRSSPSSSSLSAALMIPPARPSPSPPIAPLPSTNSPTPIGASPSAPATGGSSFLTPCATSSSATPSQATRSVSPPSTAPLPSTVKRSCCPATLSCPPSHLITRPFCRPQLLGSPLQQRVGIPLLHLAEWRQYLDRPPAPHTFFVDDIIFYEDRRCIAVGFDGACAVFDFATADGGNGFFIKVPNLPVSGSPFLVKSAGNVWLVTERSIIPRKKGKVEIYRLDLSRLPDKVTAVSERGDLGGRILFLQQCNSMSVASTHFPGFEGDSIYFTEIKRPSLTSWRDNTTATIWKCQFKNGIARRCSVEGECGVYSLWPKLWWVPPNLHQKLGE</sequence>
<dbReference type="EMBL" id="LR862148">
    <property type="protein sequence ID" value="CAD1830577.1"/>
    <property type="molecule type" value="Genomic_DNA"/>
</dbReference>
<gene>
    <name evidence="3" type="ORF">CB5_LOCUS13788</name>
</gene>
<feature type="region of interest" description="Disordered" evidence="1">
    <location>
        <begin position="185"/>
        <end position="286"/>
    </location>
</feature>
<feature type="region of interest" description="Disordered" evidence="1">
    <location>
        <begin position="1"/>
        <end position="38"/>
    </location>
</feature>
<feature type="compositionally biased region" description="Low complexity" evidence="1">
    <location>
        <begin position="206"/>
        <end position="215"/>
    </location>
</feature>
<evidence type="ECO:0000256" key="1">
    <source>
        <dbReference type="SAM" id="MobiDB-lite"/>
    </source>
</evidence>
<accession>A0A6V7PID6</accession>
<dbReference type="InterPro" id="IPR050942">
    <property type="entry name" value="F-box_BR-signaling"/>
</dbReference>
<dbReference type="AlphaFoldDB" id="A0A6V7PID6"/>
<evidence type="ECO:0000313" key="3">
    <source>
        <dbReference type="EMBL" id="CAD1830577.1"/>
    </source>
</evidence>
<feature type="compositionally biased region" description="Low complexity" evidence="1">
    <location>
        <begin position="234"/>
        <end position="275"/>
    </location>
</feature>